<dbReference type="Proteomes" id="UP001432027">
    <property type="component" value="Unassembled WGS sequence"/>
</dbReference>
<dbReference type="EMBL" id="BTSX01000004">
    <property type="protein sequence ID" value="GMS92495.1"/>
    <property type="molecule type" value="Genomic_DNA"/>
</dbReference>
<comment type="caution">
    <text evidence="1">The sequence shown here is derived from an EMBL/GenBank/DDBJ whole genome shotgun (WGS) entry which is preliminary data.</text>
</comment>
<evidence type="ECO:0000313" key="2">
    <source>
        <dbReference type="Proteomes" id="UP001432027"/>
    </source>
</evidence>
<sequence length="145" mass="16945">ILYANSPFRDCDQCSGIYFVLFSHRPCGATCRNYSCNHYSPTKQDIFENCTVRHLLLSFHQVSDHRKFSRLPSPHQLCHCSCHLKFHRCIIHHPTCVLPRKAGRQHLLSVRRSVQSVTYSSCTCYYRCAHLFATYLETRFSIDSE</sequence>
<proteinExistence type="predicted"/>
<evidence type="ECO:0008006" key="3">
    <source>
        <dbReference type="Google" id="ProtNLM"/>
    </source>
</evidence>
<reference evidence="1" key="1">
    <citation type="submission" date="2023-10" db="EMBL/GenBank/DDBJ databases">
        <title>Genome assembly of Pristionchus species.</title>
        <authorList>
            <person name="Yoshida K."/>
            <person name="Sommer R.J."/>
        </authorList>
    </citation>
    <scope>NUCLEOTIDE SEQUENCE</scope>
    <source>
        <strain evidence="1">RS0144</strain>
    </source>
</reference>
<feature type="non-terminal residue" evidence="1">
    <location>
        <position position="1"/>
    </location>
</feature>
<accession>A0AAV5TA89</accession>
<organism evidence="1 2">
    <name type="scientific">Pristionchus entomophagus</name>
    <dbReference type="NCBI Taxonomy" id="358040"/>
    <lineage>
        <taxon>Eukaryota</taxon>
        <taxon>Metazoa</taxon>
        <taxon>Ecdysozoa</taxon>
        <taxon>Nematoda</taxon>
        <taxon>Chromadorea</taxon>
        <taxon>Rhabditida</taxon>
        <taxon>Rhabditina</taxon>
        <taxon>Diplogasteromorpha</taxon>
        <taxon>Diplogasteroidea</taxon>
        <taxon>Neodiplogasteridae</taxon>
        <taxon>Pristionchus</taxon>
    </lineage>
</organism>
<name>A0AAV5TA89_9BILA</name>
<gene>
    <name evidence="1" type="ORF">PENTCL1PPCAC_14670</name>
</gene>
<evidence type="ECO:0000313" key="1">
    <source>
        <dbReference type="EMBL" id="GMS92495.1"/>
    </source>
</evidence>
<protein>
    <recommendedName>
        <fullName evidence="3">Nuclear receptor</fullName>
    </recommendedName>
</protein>
<dbReference type="AlphaFoldDB" id="A0AAV5TA89"/>
<keyword evidence="2" id="KW-1185">Reference proteome</keyword>